<comment type="caution">
    <text evidence="1">The sequence shown here is derived from an EMBL/GenBank/DDBJ whole genome shotgun (WGS) entry which is preliminary data.</text>
</comment>
<protein>
    <submittedName>
        <fullName evidence="1">Uncharacterized protein</fullName>
    </submittedName>
</protein>
<dbReference type="OrthoDB" id="10475752at2759"/>
<evidence type="ECO:0000313" key="1">
    <source>
        <dbReference type="EMBL" id="OHT09167.1"/>
    </source>
</evidence>
<sequence>MSKSFLYLIVSKNNEIKRLYDTHSNSLLSSLIKMKPSKEYEKREKACNDQIDKFNKLQAPTVGPIIAELNKYVPEFTSLIVTRTLIKMINIISMGNIPRDVLDDLIDLILNMINKSNGNPDEDPFKTLFLSKEFLIGIFLRTGLDESGQFNHKVITLIYQHLIAKGPQFFVDFLSESKESVYALMNALADKGKYDYEAELLFNQLFVCNPKVKQSLIPEIIPLIRKFSPHLVVDLMIASNEIKNTMTMDEFEEWLLEQENYTLSDVNQVFTFYKELWPRILSMKMILRTDPPKKQAFIKWIHGMPAQDIELPEELTRITLDQMMNPKYEFETVEDEHLKNQKFNTRDFYLFSRLFVLTHAHPDHVINDKESTKFLFNLIHEQSEYVAAAALQVLIIWIAKYDFAANASIVYQIAEEIESNRSEAIKCLYQLCLHYLATKHKVAEMMLRAEKVLRFIPRKKALLTRSSWEFMNFEPFIDQAPMFELYDEKVMLQILDCITEYLGIQEEEEDQLE</sequence>
<dbReference type="EMBL" id="MLAK01000647">
    <property type="protein sequence ID" value="OHT09167.1"/>
    <property type="molecule type" value="Genomic_DNA"/>
</dbReference>
<organism evidence="1 2">
    <name type="scientific">Tritrichomonas foetus</name>
    <dbReference type="NCBI Taxonomy" id="1144522"/>
    <lineage>
        <taxon>Eukaryota</taxon>
        <taxon>Metamonada</taxon>
        <taxon>Parabasalia</taxon>
        <taxon>Tritrichomonadida</taxon>
        <taxon>Tritrichomonadidae</taxon>
        <taxon>Tritrichomonas</taxon>
    </lineage>
</organism>
<reference evidence="1" key="1">
    <citation type="submission" date="2016-10" db="EMBL/GenBank/DDBJ databases">
        <authorList>
            <person name="Benchimol M."/>
            <person name="Almeida L.G."/>
            <person name="Vasconcelos A.T."/>
            <person name="Perreira-Neves A."/>
            <person name="Rosa I.A."/>
            <person name="Tasca T."/>
            <person name="Bogo M.R."/>
            <person name="de Souza W."/>
        </authorList>
    </citation>
    <scope>NUCLEOTIDE SEQUENCE [LARGE SCALE GENOMIC DNA]</scope>
    <source>
        <strain evidence="1">K</strain>
    </source>
</reference>
<dbReference type="Proteomes" id="UP000179807">
    <property type="component" value="Unassembled WGS sequence"/>
</dbReference>
<keyword evidence="2" id="KW-1185">Reference proteome</keyword>
<proteinExistence type="predicted"/>
<evidence type="ECO:0000313" key="2">
    <source>
        <dbReference type="Proteomes" id="UP000179807"/>
    </source>
</evidence>
<dbReference type="RefSeq" id="XP_068362303.1">
    <property type="nucleotide sequence ID" value="XM_068502361.1"/>
</dbReference>
<gene>
    <name evidence="1" type="ORF">TRFO_22093</name>
</gene>
<name>A0A1J4KCL4_9EUKA</name>
<dbReference type="AlphaFoldDB" id="A0A1J4KCL4"/>
<dbReference type="VEuPathDB" id="TrichDB:TRFO_22093"/>
<accession>A0A1J4KCL4</accession>
<dbReference type="GeneID" id="94837065"/>